<gene>
    <name evidence="2" type="ORF">NSPZN2_100082</name>
</gene>
<reference evidence="2 3" key="1">
    <citation type="submission" date="2021-02" db="EMBL/GenBank/DDBJ databases">
        <authorList>
            <person name="Han P."/>
        </authorList>
    </citation>
    <scope>NUCLEOTIDE SEQUENCE [LARGE SCALE GENOMIC DNA]</scope>
    <source>
        <strain evidence="2">Candidatus Nitrospira sp. ZN2</strain>
    </source>
</reference>
<name>A0ABM8R080_9BACT</name>
<keyword evidence="1" id="KW-1133">Transmembrane helix</keyword>
<sequence length="52" mass="5568">MVFVWSSLTDGDPAYTLVQVAVNDLLMLVLFVPIIGLLVSGTSSLIVPYSVL</sequence>
<feature type="transmembrane region" description="Helical" evidence="1">
    <location>
        <begin position="25"/>
        <end position="47"/>
    </location>
</feature>
<evidence type="ECO:0000256" key="1">
    <source>
        <dbReference type="SAM" id="Phobius"/>
    </source>
</evidence>
<organism evidence="2 3">
    <name type="scientific">Nitrospira defluvii</name>
    <dbReference type="NCBI Taxonomy" id="330214"/>
    <lineage>
        <taxon>Bacteria</taxon>
        <taxon>Pseudomonadati</taxon>
        <taxon>Nitrospirota</taxon>
        <taxon>Nitrospiria</taxon>
        <taxon>Nitrospirales</taxon>
        <taxon>Nitrospiraceae</taxon>
        <taxon>Nitrospira</taxon>
    </lineage>
</organism>
<evidence type="ECO:0000313" key="3">
    <source>
        <dbReference type="Proteomes" id="UP000675880"/>
    </source>
</evidence>
<dbReference type="EMBL" id="CAJNBJ010000002">
    <property type="protein sequence ID" value="CAE6725565.1"/>
    <property type="molecule type" value="Genomic_DNA"/>
</dbReference>
<keyword evidence="1" id="KW-0812">Transmembrane</keyword>
<comment type="caution">
    <text evidence="2">The sequence shown here is derived from an EMBL/GenBank/DDBJ whole genome shotgun (WGS) entry which is preliminary data.</text>
</comment>
<protein>
    <submittedName>
        <fullName evidence="2">Uncharacterized protein</fullName>
    </submittedName>
</protein>
<proteinExistence type="predicted"/>
<evidence type="ECO:0000313" key="2">
    <source>
        <dbReference type="EMBL" id="CAE6725565.1"/>
    </source>
</evidence>
<accession>A0ABM8R080</accession>
<dbReference type="Proteomes" id="UP000675880">
    <property type="component" value="Unassembled WGS sequence"/>
</dbReference>
<keyword evidence="1" id="KW-0472">Membrane</keyword>
<keyword evidence="3" id="KW-1185">Reference proteome</keyword>